<dbReference type="GO" id="GO:0046514">
    <property type="term" value="P:ceramide catabolic process"/>
    <property type="evidence" value="ECO:0007669"/>
    <property type="project" value="InterPro"/>
</dbReference>
<keyword evidence="4" id="KW-0862">Zinc</keyword>
<evidence type="ECO:0000256" key="2">
    <source>
        <dbReference type="ARBA" id="ARBA00022801"/>
    </source>
</evidence>
<dbReference type="EC" id="3.5.1.23" evidence="5"/>
<reference evidence="9" key="1">
    <citation type="journal article" date="2020" name="Stud. Mycol.">
        <title>101 Dothideomycetes genomes: a test case for predicting lifestyles and emergence of pathogens.</title>
        <authorList>
            <person name="Haridas S."/>
            <person name="Albert R."/>
            <person name="Binder M."/>
            <person name="Bloem J."/>
            <person name="Labutti K."/>
            <person name="Salamov A."/>
            <person name="Andreopoulos B."/>
            <person name="Baker S."/>
            <person name="Barry K."/>
            <person name="Bills G."/>
            <person name="Bluhm B."/>
            <person name="Cannon C."/>
            <person name="Castanera R."/>
            <person name="Culley D."/>
            <person name="Daum C."/>
            <person name="Ezra D."/>
            <person name="Gonzalez J."/>
            <person name="Henrissat B."/>
            <person name="Kuo A."/>
            <person name="Liang C."/>
            <person name="Lipzen A."/>
            <person name="Lutzoni F."/>
            <person name="Magnuson J."/>
            <person name="Mondo S."/>
            <person name="Nolan M."/>
            <person name="Ohm R."/>
            <person name="Pangilinan J."/>
            <person name="Park H.-J."/>
            <person name="Ramirez L."/>
            <person name="Alfaro M."/>
            <person name="Sun H."/>
            <person name="Tritt A."/>
            <person name="Yoshinaga Y."/>
            <person name="Zwiers L.-H."/>
            <person name="Turgeon B."/>
            <person name="Goodwin S."/>
            <person name="Spatafora J."/>
            <person name="Crous P."/>
            <person name="Grigoriev I."/>
        </authorList>
    </citation>
    <scope>NUCLEOTIDE SEQUENCE</scope>
    <source>
        <strain evidence="9">CBS 133067</strain>
    </source>
</reference>
<evidence type="ECO:0000313" key="10">
    <source>
        <dbReference type="Proteomes" id="UP000799772"/>
    </source>
</evidence>
<accession>A0A9P4IAQ6</accession>
<feature type="signal peptide" evidence="6">
    <location>
        <begin position="1"/>
        <end position="21"/>
    </location>
</feature>
<evidence type="ECO:0000256" key="5">
    <source>
        <dbReference type="RuleBase" id="RU366019"/>
    </source>
</evidence>
<keyword evidence="5" id="KW-0746">Sphingolipid metabolism</keyword>
<comment type="similarity">
    <text evidence="1 5">Belongs to the neutral ceramidase family.</text>
</comment>
<dbReference type="AlphaFoldDB" id="A0A9P4IAQ6"/>
<feature type="active site" description="Nucleophile" evidence="3">
    <location>
        <position position="312"/>
    </location>
</feature>
<evidence type="ECO:0000256" key="6">
    <source>
        <dbReference type="SAM" id="SignalP"/>
    </source>
</evidence>
<feature type="binding site" evidence="4">
    <location>
        <position position="511"/>
    </location>
    <ligand>
        <name>Zn(2+)</name>
        <dbReference type="ChEBI" id="CHEBI:29105"/>
    </ligand>
</feature>
<dbReference type="GO" id="GO:0005576">
    <property type="term" value="C:extracellular region"/>
    <property type="evidence" value="ECO:0007669"/>
    <property type="project" value="TreeGrafter"/>
</dbReference>
<name>A0A9P4IAQ6_9PEZI</name>
<feature type="domain" description="Neutral/alkaline non-lysosomal ceramidase N-terminal" evidence="7">
    <location>
        <begin position="57"/>
        <end position="583"/>
    </location>
</feature>
<evidence type="ECO:0000256" key="1">
    <source>
        <dbReference type="ARBA" id="ARBA00009835"/>
    </source>
</evidence>
<dbReference type="Pfam" id="PF04734">
    <property type="entry name" value="Ceramidase_alk"/>
    <property type="match status" value="1"/>
</dbReference>
<feature type="binding site" evidence="4">
    <location>
        <position position="262"/>
    </location>
    <ligand>
        <name>Zn(2+)</name>
        <dbReference type="ChEBI" id="CHEBI:29105"/>
    </ligand>
</feature>
<dbReference type="Pfam" id="PF17048">
    <property type="entry name" value="Ceramidse_alk_C"/>
    <property type="match status" value="1"/>
</dbReference>
<dbReference type="EMBL" id="ML978131">
    <property type="protein sequence ID" value="KAF2095479.1"/>
    <property type="molecule type" value="Genomic_DNA"/>
</dbReference>
<comment type="cofactor">
    <cofactor evidence="4">
        <name>Zn(2+)</name>
        <dbReference type="ChEBI" id="CHEBI:29105"/>
    </cofactor>
    <text evidence="4">Binds 1 zinc ion per subunit.</text>
</comment>
<evidence type="ECO:0000256" key="4">
    <source>
        <dbReference type="PIRSR" id="PIRSR606823-2"/>
    </source>
</evidence>
<dbReference type="GO" id="GO:0017040">
    <property type="term" value="F:N-acylsphingosine amidohydrolase activity"/>
    <property type="evidence" value="ECO:0007669"/>
    <property type="project" value="UniProtKB-UniRule"/>
</dbReference>
<organism evidence="9 10">
    <name type="scientific">Rhizodiscina lignyota</name>
    <dbReference type="NCBI Taxonomy" id="1504668"/>
    <lineage>
        <taxon>Eukaryota</taxon>
        <taxon>Fungi</taxon>
        <taxon>Dikarya</taxon>
        <taxon>Ascomycota</taxon>
        <taxon>Pezizomycotina</taxon>
        <taxon>Dothideomycetes</taxon>
        <taxon>Pleosporomycetidae</taxon>
        <taxon>Aulographales</taxon>
        <taxon>Rhizodiscinaceae</taxon>
        <taxon>Rhizodiscina</taxon>
    </lineage>
</organism>
<dbReference type="Gene3D" id="2.60.40.2300">
    <property type="entry name" value="Neutral/alkaline non-lysosomal ceramidase, C-terminal domain"/>
    <property type="match status" value="1"/>
</dbReference>
<keyword evidence="2 5" id="KW-0378">Hydrolase</keyword>
<dbReference type="InterPro" id="IPR006823">
    <property type="entry name" value="Ceramidase_alk"/>
</dbReference>
<proteinExistence type="inferred from homology"/>
<keyword evidence="10" id="KW-1185">Reference proteome</keyword>
<keyword evidence="4" id="KW-0479">Metal-binding</keyword>
<evidence type="ECO:0000256" key="3">
    <source>
        <dbReference type="PIRSR" id="PIRSR606823-1"/>
    </source>
</evidence>
<keyword evidence="6" id="KW-0732">Signal</keyword>
<comment type="catalytic activity">
    <reaction evidence="5">
        <text>an N-acylsphing-4-enine + H2O = sphing-4-enine + a fatty acid</text>
        <dbReference type="Rhea" id="RHEA:20856"/>
        <dbReference type="ChEBI" id="CHEBI:15377"/>
        <dbReference type="ChEBI" id="CHEBI:28868"/>
        <dbReference type="ChEBI" id="CHEBI:52639"/>
        <dbReference type="ChEBI" id="CHEBI:57756"/>
        <dbReference type="EC" id="3.5.1.23"/>
    </reaction>
</comment>
<dbReference type="GO" id="GO:0042759">
    <property type="term" value="P:long-chain fatty acid biosynthetic process"/>
    <property type="evidence" value="ECO:0007669"/>
    <property type="project" value="TreeGrafter"/>
</dbReference>
<dbReference type="OrthoDB" id="191371at2759"/>
<evidence type="ECO:0000259" key="7">
    <source>
        <dbReference type="Pfam" id="PF04734"/>
    </source>
</evidence>
<keyword evidence="5" id="KW-0443">Lipid metabolism</keyword>
<feature type="domain" description="Neutral/alkaline non-lysosomal ceramidase C-terminal" evidence="8">
    <location>
        <begin position="597"/>
        <end position="760"/>
    </location>
</feature>
<feature type="binding site" evidence="4">
    <location>
        <position position="554"/>
    </location>
    <ligand>
        <name>Zn(2+)</name>
        <dbReference type="ChEBI" id="CHEBI:29105"/>
    </ligand>
</feature>
<dbReference type="InterPro" id="IPR031331">
    <property type="entry name" value="NEUT/ALK_ceramidase_C"/>
</dbReference>
<dbReference type="PANTHER" id="PTHR12670:SF1">
    <property type="entry name" value="NEUTRAL CERAMIDASE"/>
    <property type="match status" value="1"/>
</dbReference>
<dbReference type="Proteomes" id="UP000799772">
    <property type="component" value="Unassembled WGS sequence"/>
</dbReference>
<gene>
    <name evidence="9" type="ORF">NA57DRAFT_44398</name>
</gene>
<dbReference type="GO" id="GO:0046872">
    <property type="term" value="F:metal ion binding"/>
    <property type="evidence" value="ECO:0007669"/>
    <property type="project" value="UniProtKB-KW"/>
</dbReference>
<evidence type="ECO:0000259" key="8">
    <source>
        <dbReference type="Pfam" id="PF17048"/>
    </source>
</evidence>
<dbReference type="FunFam" id="2.60.40.2300:FF:000004">
    <property type="entry name" value="Neutral/alkaline nonlysosomal ceramidase, putative"/>
    <property type="match status" value="1"/>
</dbReference>
<feature type="binding site" evidence="4">
    <location>
        <position position="152"/>
    </location>
    <ligand>
        <name>Zn(2+)</name>
        <dbReference type="ChEBI" id="CHEBI:29105"/>
    </ligand>
</feature>
<evidence type="ECO:0000313" key="9">
    <source>
        <dbReference type="EMBL" id="KAF2095479.1"/>
    </source>
</evidence>
<dbReference type="InterPro" id="IPR031329">
    <property type="entry name" value="NEUT/ALK_ceramidase_N"/>
</dbReference>
<dbReference type="InterPro" id="IPR038445">
    <property type="entry name" value="NCDase_C_sf"/>
</dbReference>
<feature type="chain" id="PRO_5040488057" description="Neutral ceramidase" evidence="6">
    <location>
        <begin position="22"/>
        <end position="762"/>
    </location>
</feature>
<comment type="caution">
    <text evidence="9">The sequence shown here is derived from an EMBL/GenBank/DDBJ whole genome shotgun (WGS) entry which is preliminary data.</text>
</comment>
<dbReference type="GO" id="GO:0016020">
    <property type="term" value="C:membrane"/>
    <property type="evidence" value="ECO:0007669"/>
    <property type="project" value="GOC"/>
</dbReference>
<dbReference type="PANTHER" id="PTHR12670">
    <property type="entry name" value="CERAMIDASE"/>
    <property type="match status" value="1"/>
</dbReference>
<dbReference type="GO" id="GO:0046512">
    <property type="term" value="P:sphingosine biosynthetic process"/>
    <property type="evidence" value="ECO:0007669"/>
    <property type="project" value="TreeGrafter"/>
</dbReference>
<protein>
    <recommendedName>
        <fullName evidence="5">Neutral ceramidase</fullName>
        <ecNumber evidence="5">3.5.1.23</ecNumber>
    </recommendedName>
</protein>
<sequence length="762" mass="81374">MARSRVAVAIVASFLLLLLAAQFVDFSSSLGGPAFLRHVSNSRTPEETTTTAVGDQYLIGVGKADITGPVVELNLMGYANASQIGTGLRQRLKSRAFIVGDPSNTNDRFVYLVLDTQSGDTAIRHGILQGLQDLGPDYSVYGNQNVAVTGTHSHSGPAAWLNYLLPQITSKGFDKQSYQAIVDGAVLSIQRAHQSLTEGRLSVGSTSVEDSNISRSLYAYLANPESERNKYNDNVDKNMTLLRFTRDSDGKDIGILTWFPVHGTSMLGNNTIITADNKGVAAYLFEESMANSSSAAPGFVSGFSQANVGDTSPNINGAWCEDGSNQQCSFQNSTCGGKSESCHGRGPYFGLNDGGTKSCFEIGRRQYAGAQAALSSMTSSATALSGPVRHFHLYHNMANFTFPKTYSNGTTIDAKACPAALGYSFAAGTTDGPGAFDFTQNDPNKPNASPVWAVVSNLLHAPSGTQKECQYPKPILLDVGETHLPYEWTPNIVDVQVFRVGELAIIVSPGEATTMSGRRWKAAVSSAITSNKIFSNGAEPLVVLGGPANTYAHYIATEEEYGVQRYEGASTLYGPHTLDAYINVTLDNLALLSDSAATNNPTAIVGTQPPINTNRSLDFITGVVYDSAGLGKSFGDVSSDVEPSSSHIYKTGETAVVQFVGANPRNNLRLEGTYTSVEMQASDGSWSQVRSDEDWDLLYEWKRTNEITGTSSVTISWEIGGGGKTDVQSGNYRIRYYGDAKAPITGKITAFEGVSGVFEVGA</sequence>